<dbReference type="AlphaFoldDB" id="A0A7C2JX84"/>
<dbReference type="PROSITE" id="PS00409">
    <property type="entry name" value="PROKAR_NTER_METHYL"/>
    <property type="match status" value="1"/>
</dbReference>
<gene>
    <name evidence="2" type="ORF">ENQ76_04855</name>
</gene>
<dbReference type="EMBL" id="DSOK01000149">
    <property type="protein sequence ID" value="HEN14784.1"/>
    <property type="molecule type" value="Genomic_DNA"/>
</dbReference>
<evidence type="ECO:0000313" key="2">
    <source>
        <dbReference type="EMBL" id="HEN14784.1"/>
    </source>
</evidence>
<dbReference type="PANTHER" id="PTHR30093">
    <property type="entry name" value="GENERAL SECRETION PATHWAY PROTEIN G"/>
    <property type="match status" value="1"/>
</dbReference>
<dbReference type="Gene3D" id="3.30.700.10">
    <property type="entry name" value="Glycoprotein, Type 4 Pilin"/>
    <property type="match status" value="1"/>
</dbReference>
<sequence length="339" mass="36997">MSTSFRSRRGFTLIELLVVIAIIAILIALLLPAVQQAREAARRTQCRNNLKQIGLALHNYHDAFGLFPYSTTGDGNCTNTTGLPQVKNHRGWALLLPYLDQSPLYNQFNFSYSASDCTYLGSAAATVVVPAQTGTPVNNNDQLVSRVLTALLCPSDDGDPYYRGNSSAYHISAASFNSGYYGAKTSYDFSIRTGSRCTLWNNLAIDQRRLFGQESNSKVDSMKDGSSNTVAVVETTLEVYDGVAPRWGYSNHVGQGVDLFSTSSRKINDWLCCGWATPPFQQSNKPGRLAEWGTPGSTHVGGCHVLLGDGAVRFISENVDNSTRDRLARISDAQPLGEF</sequence>
<comment type="caution">
    <text evidence="2">The sequence shown here is derived from an EMBL/GenBank/DDBJ whole genome shotgun (WGS) entry which is preliminary data.</text>
</comment>
<dbReference type="InterPro" id="IPR027558">
    <property type="entry name" value="Pre_pil_HX9DG_C"/>
</dbReference>
<proteinExistence type="predicted"/>
<protein>
    <submittedName>
        <fullName evidence="2">DUF1559 domain-containing protein</fullName>
    </submittedName>
</protein>
<dbReference type="Pfam" id="PF07963">
    <property type="entry name" value="N_methyl"/>
    <property type="match status" value="1"/>
</dbReference>
<dbReference type="SUPFAM" id="SSF54523">
    <property type="entry name" value="Pili subunits"/>
    <property type="match status" value="1"/>
</dbReference>
<dbReference type="InterPro" id="IPR012902">
    <property type="entry name" value="N_methyl_site"/>
</dbReference>
<accession>A0A7C2JX84</accession>
<dbReference type="InterPro" id="IPR011453">
    <property type="entry name" value="DUF1559"/>
</dbReference>
<organism evidence="2">
    <name type="scientific">Schlesneria paludicola</name>
    <dbReference type="NCBI Taxonomy" id="360056"/>
    <lineage>
        <taxon>Bacteria</taxon>
        <taxon>Pseudomonadati</taxon>
        <taxon>Planctomycetota</taxon>
        <taxon>Planctomycetia</taxon>
        <taxon>Planctomycetales</taxon>
        <taxon>Planctomycetaceae</taxon>
        <taxon>Schlesneria</taxon>
    </lineage>
</organism>
<dbReference type="NCBIfam" id="TIGR02532">
    <property type="entry name" value="IV_pilin_GFxxxE"/>
    <property type="match status" value="1"/>
</dbReference>
<evidence type="ECO:0000259" key="1">
    <source>
        <dbReference type="Pfam" id="PF07596"/>
    </source>
</evidence>
<reference evidence="2" key="1">
    <citation type="journal article" date="2020" name="mSystems">
        <title>Genome- and Community-Level Interaction Insights into Carbon Utilization and Element Cycling Functions of Hydrothermarchaeota in Hydrothermal Sediment.</title>
        <authorList>
            <person name="Zhou Z."/>
            <person name="Liu Y."/>
            <person name="Xu W."/>
            <person name="Pan J."/>
            <person name="Luo Z.H."/>
            <person name="Li M."/>
        </authorList>
    </citation>
    <scope>NUCLEOTIDE SEQUENCE [LARGE SCALE GENOMIC DNA]</scope>
    <source>
        <strain evidence="2">SpSt-339</strain>
    </source>
</reference>
<dbReference type="Pfam" id="PF07596">
    <property type="entry name" value="SBP_bac_10"/>
    <property type="match status" value="1"/>
</dbReference>
<dbReference type="PANTHER" id="PTHR30093:SF2">
    <property type="entry name" value="TYPE II SECRETION SYSTEM PROTEIN H"/>
    <property type="match status" value="1"/>
</dbReference>
<dbReference type="InterPro" id="IPR045584">
    <property type="entry name" value="Pilin-like"/>
</dbReference>
<feature type="domain" description="DUF1559" evidence="1">
    <location>
        <begin position="35"/>
        <end position="321"/>
    </location>
</feature>
<dbReference type="NCBIfam" id="TIGR04294">
    <property type="entry name" value="pre_pil_HX9DG"/>
    <property type="match status" value="1"/>
</dbReference>
<name>A0A7C2JX84_9PLAN</name>